<evidence type="ECO:0000256" key="2">
    <source>
        <dbReference type="SAM" id="Coils"/>
    </source>
</evidence>
<dbReference type="CDD" id="cd00051">
    <property type="entry name" value="EFh"/>
    <property type="match status" value="1"/>
</dbReference>
<dbReference type="InterPro" id="IPR011992">
    <property type="entry name" value="EF-hand-dom_pair"/>
</dbReference>
<organism evidence="5 6">
    <name type="scientific">Polarella glacialis</name>
    <name type="common">Dinoflagellate</name>
    <dbReference type="NCBI Taxonomy" id="89957"/>
    <lineage>
        <taxon>Eukaryota</taxon>
        <taxon>Sar</taxon>
        <taxon>Alveolata</taxon>
        <taxon>Dinophyceae</taxon>
        <taxon>Suessiales</taxon>
        <taxon>Suessiaceae</taxon>
        <taxon>Polarella</taxon>
    </lineage>
</organism>
<dbReference type="PROSITE" id="PS00018">
    <property type="entry name" value="EF_HAND_1"/>
    <property type="match status" value="2"/>
</dbReference>
<feature type="compositionally biased region" description="Acidic residues" evidence="3">
    <location>
        <begin position="52"/>
        <end position="63"/>
    </location>
</feature>
<sequence>MLEELNMLPTKVQEQKSFAQWLRRFVEYPAKEEELAAAKTASAKATPKEPEVEVVDGNDDEDLLDRRTSKKITWAAPGRRRGPSIEASEEEPALVSPWSDTPDDLRDREQAEENATSGSPVPLSDVPEEGASESLDLYAELAPRRPPQEIAMPQVQEFPLDCLEKDVKDRMFTDAEFQVMIAFLQEVQQLETAQQQKKLADFHNLDDTKLFLEFRQELTSLSELFLSFDDNGTGSINKDEVWAAFNSMGCIPRREEDKNILAKLIKDSCRTGTVKRFVGASKHTGFGLALLSQGGLRNDFAECMGQPGKLDFEKFAELLSKVRTWQTQCMREELKPLWEHCVRRRKCVDSLVGIKEVTHALDELGMGPRNTEHQITLFRFLSDANEWGFEPLSLDFEAFVRFIRRVREWRASSERSKDREYAVRELHFEERLVGEYRVLYDIIDAEGLGQLDITQVRKALKLILKKISPSSDQLRDLFEQFDDDRNGKISFMEFLHVVHKLDPPKQRRFPVTKAEMICSEGISVFTFLCAKAVQLARTLQGCRTPNECEQGSGDCDSALYALKLSQKLPEKLVSLLGALQKGKNFRKLGILCFSTGQQADQVVQSCSKFLDLYVTADAKQDSEQDEEEKLDRPEENAKAQARDKLQTETEELASALLHCSEQLEVVRRSLSSIPGHMTEAKDRLLHAEHGLQELRKEEMGSACKPRLEALRATRDQLTRLRQEHRSARGENAAASLQEDQVMLISHGESLVEQLADSRRDVRLESEALQGVQLEMQQLQLAGDEGAEGLASQRDEIQRLEMGEEAVAAEAAKLAMRYWEVAPFLPFRPDGPLSAHGLQTEFSRLELQASTDELEMSRLKGDLAMAHSLAASAEDAAANACLAEAFQQRSDVLEAEATEAARAGLQAAVALQSSHLSGSARRLPPPRAVELPKEAEALARSAEAFGPSADPSFRRALPEPLEQLSEQKRVLLAEVHARNEALRLEVATARARLQQRAVPEAEIPISERRLSGSRLPAAPAQPSPQFGTDSARSRFHSAAKKKGEADMDSELAQVRSVDGMNALMKAVVSSHAVELEKVHALCISRFGVLEGWCSCRKRRLTAAGLHRSELLKQGASRSFTLSLQIMARSTWSGSIELEEHSVSEGEQELLPSPGGDARWAVARKALPIALLCAAVLGMLGVLAIHRRSDVFSKLGESTALYESSPEEEEFFKEAVGLPGIPGEMARNHVTPTAAPKEAAAVERAVPHDGDCLETEEFFAGYCYKNCSALTSGRMPIRSSPNTCCNKEPCLYPSSLDFSGPFICQGYGVDIYGHCPRLPGVCDGNEELYEGVCFMKCATLTEGHTGGEKPFRAGPNSCCSTKPPCFNIFHITTEGATCTGFDVGGGENGHKCPHEPLITR</sequence>
<dbReference type="InterPro" id="IPR002048">
    <property type="entry name" value="EF_hand_dom"/>
</dbReference>
<accession>A0A813HGS9</accession>
<feature type="region of interest" description="Disordered" evidence="3">
    <location>
        <begin position="1008"/>
        <end position="1046"/>
    </location>
</feature>
<keyword evidence="2" id="KW-0175">Coiled coil</keyword>
<evidence type="ECO:0000313" key="6">
    <source>
        <dbReference type="Proteomes" id="UP000654075"/>
    </source>
</evidence>
<keyword evidence="1" id="KW-0106">Calcium</keyword>
<feature type="compositionally biased region" description="Basic and acidic residues" evidence="3">
    <location>
        <begin position="629"/>
        <end position="641"/>
    </location>
</feature>
<evidence type="ECO:0000313" key="5">
    <source>
        <dbReference type="EMBL" id="CAE8637344.1"/>
    </source>
</evidence>
<evidence type="ECO:0000256" key="1">
    <source>
        <dbReference type="ARBA" id="ARBA00022837"/>
    </source>
</evidence>
<dbReference type="PANTHER" id="PTHR23064">
    <property type="entry name" value="TROPONIN"/>
    <property type="match status" value="1"/>
</dbReference>
<feature type="region of interest" description="Disordered" evidence="3">
    <location>
        <begin position="37"/>
        <end position="128"/>
    </location>
</feature>
<feature type="region of interest" description="Disordered" evidence="3">
    <location>
        <begin position="620"/>
        <end position="641"/>
    </location>
</feature>
<dbReference type="GO" id="GO:0005509">
    <property type="term" value="F:calcium ion binding"/>
    <property type="evidence" value="ECO:0007669"/>
    <property type="project" value="InterPro"/>
</dbReference>
<proteinExistence type="predicted"/>
<dbReference type="InterPro" id="IPR018247">
    <property type="entry name" value="EF_Hand_1_Ca_BS"/>
</dbReference>
<dbReference type="Pfam" id="PF13499">
    <property type="entry name" value="EF-hand_7"/>
    <property type="match status" value="1"/>
</dbReference>
<feature type="domain" description="EF-hand" evidence="4">
    <location>
        <begin position="216"/>
        <end position="251"/>
    </location>
</feature>
<dbReference type="Proteomes" id="UP000654075">
    <property type="component" value="Unassembled WGS sequence"/>
</dbReference>
<feature type="domain" description="EF-hand" evidence="4">
    <location>
        <begin position="469"/>
        <end position="504"/>
    </location>
</feature>
<dbReference type="Gene3D" id="1.10.238.10">
    <property type="entry name" value="EF-hand"/>
    <property type="match status" value="2"/>
</dbReference>
<evidence type="ECO:0000256" key="3">
    <source>
        <dbReference type="SAM" id="MobiDB-lite"/>
    </source>
</evidence>
<dbReference type="PROSITE" id="PS50222">
    <property type="entry name" value="EF_HAND_2"/>
    <property type="match status" value="2"/>
</dbReference>
<keyword evidence="6" id="KW-1185">Reference proteome</keyword>
<name>A0A813HGS9_POLGL</name>
<dbReference type="InterPro" id="IPR052591">
    <property type="entry name" value="CML21-like"/>
</dbReference>
<dbReference type="EMBL" id="CAJNNV010031683">
    <property type="protein sequence ID" value="CAE8637344.1"/>
    <property type="molecule type" value="Genomic_DNA"/>
</dbReference>
<reference evidence="5" key="1">
    <citation type="submission" date="2021-02" db="EMBL/GenBank/DDBJ databases">
        <authorList>
            <person name="Dougan E. K."/>
            <person name="Rhodes N."/>
            <person name="Thang M."/>
            <person name="Chan C."/>
        </authorList>
    </citation>
    <scope>NUCLEOTIDE SEQUENCE</scope>
</reference>
<dbReference type="OrthoDB" id="444540at2759"/>
<feature type="coiled-coil region" evidence="2">
    <location>
        <begin position="677"/>
        <end position="730"/>
    </location>
</feature>
<dbReference type="SUPFAM" id="SSF47473">
    <property type="entry name" value="EF-hand"/>
    <property type="match status" value="1"/>
</dbReference>
<comment type="caution">
    <text evidence="5">The sequence shown here is derived from an EMBL/GenBank/DDBJ whole genome shotgun (WGS) entry which is preliminary data.</text>
</comment>
<evidence type="ECO:0000259" key="4">
    <source>
        <dbReference type="PROSITE" id="PS50222"/>
    </source>
</evidence>
<gene>
    <name evidence="5" type="ORF">PGLA1383_LOCUS52711</name>
</gene>
<dbReference type="SMART" id="SM00054">
    <property type="entry name" value="EFh"/>
    <property type="match status" value="2"/>
</dbReference>
<protein>
    <recommendedName>
        <fullName evidence="4">EF-hand domain-containing protein</fullName>
    </recommendedName>
</protein>